<feature type="domain" description="FAT" evidence="13">
    <location>
        <begin position="1141"/>
        <end position="1532"/>
    </location>
</feature>
<dbReference type="InterPro" id="IPR031559">
    <property type="entry name" value="SMG1"/>
</dbReference>
<dbReference type="Gene3D" id="1.10.1070.11">
    <property type="entry name" value="Phosphatidylinositol 3-/4-kinase, catalytic domain"/>
    <property type="match status" value="1"/>
</dbReference>
<dbReference type="PROSITE" id="PS51189">
    <property type="entry name" value="FAT"/>
    <property type="match status" value="1"/>
</dbReference>
<dbReference type="InterPro" id="IPR011009">
    <property type="entry name" value="Kinase-like_dom_sf"/>
</dbReference>
<feature type="region of interest" description="Disordered" evidence="11">
    <location>
        <begin position="2101"/>
        <end position="2124"/>
    </location>
</feature>
<organism evidence="15 16">
    <name type="scientific">Rhizopus oryzae</name>
    <name type="common">Mucormycosis agent</name>
    <name type="synonym">Rhizopus arrhizus var. delemar</name>
    <dbReference type="NCBI Taxonomy" id="64495"/>
    <lineage>
        <taxon>Eukaryota</taxon>
        <taxon>Fungi</taxon>
        <taxon>Fungi incertae sedis</taxon>
        <taxon>Mucoromycota</taxon>
        <taxon>Mucoromycotina</taxon>
        <taxon>Mucoromycetes</taxon>
        <taxon>Mucorales</taxon>
        <taxon>Mucorineae</taxon>
        <taxon>Rhizopodaceae</taxon>
        <taxon>Rhizopus</taxon>
    </lineage>
</organism>
<keyword evidence="16" id="KW-1185">Reference proteome</keyword>
<dbReference type="PROSITE" id="PS00916">
    <property type="entry name" value="PI3_4_KINASE_2"/>
    <property type="match status" value="1"/>
</dbReference>
<evidence type="ECO:0000259" key="14">
    <source>
        <dbReference type="PROSITE" id="PS51190"/>
    </source>
</evidence>
<sequence>MEESRTIVASDSLQFRQEQMKLLDICIHDERLQRAIEMPKAPLAMKQVFVNLVSGLACYTRLDLALSWIFDRLTVWPSVDISAVDIRKDREWKKWLLNLLKQILVDSAADQYTYRQAFEMSPTILAGVISFLDTMDSSEYLPVIIDIFSVISEQYPDLFDQRFTDIIDLLVGWNMDENIPDAKKSILISTYGKFNRFWANHIPFAMELLGHLLSDIESIISELRSLYRKDMKEYKQKWESCTTVLSCYRTMLKTIIPFISEVQAYRDKNIVETSFDVMLPKTLHVVTDALTLLPDISWIEMSRDILLLIVSHCPLKYRQFQYQIYLYLGEQTELESSADPIKYIEILMQFINLWQSDIDKEVFQRMLDVNISPLFALRQKYPENKKLKKSILVLLRYLIRTGTANEGRAHINQKLVEHLEKKKASIQGLPTEKEVVPKRFSKTMNLLEHHHCAFQYENSSTRISANPAIVEEILFFNYFLLDIALVWKEYQLRNLLISANTLCMAWTYRRGDLFAPVLQMLFNYWSSLSYMWDDENGFNTMSCIISDMLDYWVELTLNSRQMLCELVQSILTSVCNMETIQLDITAHLKPIISGFLFAAGTLDSVLQLVQRSINDPHPKIQDASKDLVVSLNPFLISNVTKLEDNAMLSLQNTIMATPHTGSFRPVHYEIVMKQLGMGKHLLGSNDTSKIDYISTTEWARRLFHHCDTLGNMKNISLFTELHEDMPMDEIIDLIDNSEVLMHYWAMWESARYCILSRLRTPFGNPQQTLAAFERTLSSFVTNEEETDSDKNSLLQHLLLLLNRLELQILNASDGCATGTLPAVPRPSLVFFRTNKKTCQDYFSRIRPNMIKGAKLARSDDLMIVNIMKALKEMETNMSSNPILWFKEVNGYVRDLVEVYIKKKYTDMIYGLQSWYKKIICKAYQMFPEFKENWSFEGYIGPLNKSLGTNDNTKVSWFQTAALFASGRDELAIKSLSTLRSLGTIDEHGILHMLARQAIDFYTCLEDYHSIGDILTSAPENDFIYQALHAFNSGEETLKNQEDAFREMQNFVKVAPLEACTKLNRLDDFRHWLVPDAEKNDDITSQITSRMLHTLKDGIFSNITNLLELQLLFTGWEHLVASARDWYDSEVAVNSTLHPVSETKHWARLCTEFEQLYHLNGGAQADSVVTQYMNSIYLHTAKVARRQGNMLLAEKLIEKAAQAPDTKYRALYERTKILFSQSAYAEAMDTLNTIMTHVASVPEYKELASRTYRNIARYLKSSPEDKATSLLEKLDPNFVKRVATEMQSPVEACIDNALEKSIETNTTDGRPWFEYATHHYKQGWRILEEILQPEPTIAIAVWAKAEIQKNLTYADDTVDKKQLEKMIFELLINYSSSIGNDSSSSCHSLVSGLRQLVPFLKPENETNIISIYDILHKMVIDKFYASAQAYFRYLSLDIHISHNDEVSNTSMVTTATLRLLRILSKYGTALQSIYCEHIDTVRIDLWKRVTPQLFAQLNHPNEFIRQVISKLICRICDEYPREIIYDVIVSSSSSKTNKDTKQALDIIANRMIERNELLWVSTSRMAEEIQRMTILVEEHMMNMIGDLQFDVMGNFTDLDVEIAQLETSNIKEEAEKEKIFFELYDNCMKPIISAIDKFMAAIHGLEISEILTPHQRWFVRMYGKEILDAFLLLQKPKSIKEYREGWECFQQLHRTLMEETHKVRVLELSEVSPYLYNLKNTSIGMPGHSDLDCYIDSFGSNVIVIPTKTKPKKLDFKGSDGKKYPYLFKGHEDLHLDERIMQLLTTTNGLLNENETTALRGMRARTYAVIPLRDRSGMIQWVNEATPLYALFKKWQKRESAAHMVLNNDKPNEAILHALSMRPTENFANKVYAALKAAGLRVSTNRRHWPKHILKKVYLELVKETPGDLLEKELYYSSSTAEEWINKSTSFARSLAVTSMIGYIIGLGDRHLDNMLVDFRSGEMIHIDYNVCFEKGRRLRVPELVPYRLTQNLHNALGIMGIDGPFRTAAEETLMVLRKHKEVLITLLDAFVYDPLVDWEYEAEEAGHRQMRELQRSLGLVATHINRNQTQLEHDHQTVAEELAALEENLHRWQIFGNDYLNEEEESEEEEDRDEQPATDQNENETAVYRVPSYILSKVRERLSCVKFIVTRSRSPLEGILPLLESIIIIEADEDNELRPAQKASKTVFDALTRMDSQLKKLEKQIETNQNYESDWTYAQLADFIKLIQTSYVEYCSSLKILEEFGPDSKASSTSVVPVTDEPKSEAVEDNDTEYTDDQNNEAAESQTNKLPKITHVAKIMKRIRSKLEGVDFGVQHRMSVSEQVSKTIEQATSADNLCLMYEGWTSWV</sequence>
<dbReference type="OrthoDB" id="381190at2759"/>
<protein>
    <recommendedName>
        <fullName evidence="2">non-specific serine/threonine protein kinase</fullName>
        <ecNumber evidence="2">2.7.11.1</ecNumber>
    </recommendedName>
</protein>
<evidence type="ECO:0000256" key="11">
    <source>
        <dbReference type="SAM" id="MobiDB-lite"/>
    </source>
</evidence>
<evidence type="ECO:0000256" key="9">
    <source>
        <dbReference type="ARBA" id="ARBA00047899"/>
    </source>
</evidence>
<dbReference type="Pfam" id="PF02260">
    <property type="entry name" value="FATC"/>
    <property type="match status" value="1"/>
</dbReference>
<feature type="compositionally biased region" description="Polar residues" evidence="11">
    <location>
        <begin position="2280"/>
        <end position="2289"/>
    </location>
</feature>
<dbReference type="GO" id="GO:0005634">
    <property type="term" value="C:nucleus"/>
    <property type="evidence" value="ECO:0007669"/>
    <property type="project" value="TreeGrafter"/>
</dbReference>
<evidence type="ECO:0000256" key="10">
    <source>
        <dbReference type="ARBA" id="ARBA00048679"/>
    </source>
</evidence>
<proteinExistence type="inferred from homology"/>
<gene>
    <name evidence="15" type="ORF">G6F64_008560</name>
</gene>
<evidence type="ECO:0000256" key="5">
    <source>
        <dbReference type="ARBA" id="ARBA00022741"/>
    </source>
</evidence>
<name>A0A9P6X4U4_RHIOR</name>
<dbReference type="PROSITE" id="PS50290">
    <property type="entry name" value="PI3_4_KINASE_3"/>
    <property type="match status" value="1"/>
</dbReference>
<evidence type="ECO:0000256" key="7">
    <source>
        <dbReference type="ARBA" id="ARBA00022840"/>
    </source>
</evidence>
<dbReference type="InterPro" id="IPR036940">
    <property type="entry name" value="PI3/4_kinase_cat_sf"/>
</dbReference>
<dbReference type="InterPro" id="IPR000403">
    <property type="entry name" value="PI3/4_kinase_cat_dom"/>
</dbReference>
<evidence type="ECO:0000313" key="15">
    <source>
        <dbReference type="EMBL" id="KAG1305211.1"/>
    </source>
</evidence>
<keyword evidence="8" id="KW-0866">Nonsense-mediated mRNA decay</keyword>
<evidence type="ECO:0000256" key="4">
    <source>
        <dbReference type="ARBA" id="ARBA00022679"/>
    </source>
</evidence>
<keyword evidence="6" id="KW-0418">Kinase</keyword>
<dbReference type="SUPFAM" id="SSF56112">
    <property type="entry name" value="Protein kinase-like (PK-like)"/>
    <property type="match status" value="1"/>
</dbReference>
<evidence type="ECO:0000256" key="6">
    <source>
        <dbReference type="ARBA" id="ARBA00022777"/>
    </source>
</evidence>
<dbReference type="Gene3D" id="3.30.1010.10">
    <property type="entry name" value="Phosphatidylinositol 3-kinase Catalytic Subunit, Chain A, domain 4"/>
    <property type="match status" value="1"/>
</dbReference>
<evidence type="ECO:0000259" key="12">
    <source>
        <dbReference type="PROSITE" id="PS50290"/>
    </source>
</evidence>
<dbReference type="GO" id="GO:0005524">
    <property type="term" value="F:ATP binding"/>
    <property type="evidence" value="ECO:0007669"/>
    <property type="project" value="UniProtKB-KW"/>
</dbReference>
<dbReference type="InterPro" id="IPR016024">
    <property type="entry name" value="ARM-type_fold"/>
</dbReference>
<evidence type="ECO:0000256" key="8">
    <source>
        <dbReference type="ARBA" id="ARBA00023161"/>
    </source>
</evidence>
<dbReference type="SMART" id="SM01343">
    <property type="entry name" value="FATC"/>
    <property type="match status" value="1"/>
</dbReference>
<feature type="domain" description="PI3K/PI4K catalytic" evidence="12">
    <location>
        <begin position="1737"/>
        <end position="2080"/>
    </location>
</feature>
<comment type="caution">
    <text evidence="15">The sequence shown here is derived from an EMBL/GenBank/DDBJ whole genome shotgun (WGS) entry which is preliminary data.</text>
</comment>
<evidence type="ECO:0000313" key="16">
    <source>
        <dbReference type="Proteomes" id="UP000716291"/>
    </source>
</evidence>
<dbReference type="SUPFAM" id="SSF48371">
    <property type="entry name" value="ARM repeat"/>
    <property type="match status" value="2"/>
</dbReference>
<dbReference type="InterPro" id="IPR050517">
    <property type="entry name" value="DDR_Repair_Kinase"/>
</dbReference>
<reference evidence="15" key="1">
    <citation type="journal article" date="2020" name="Microb. Genom.">
        <title>Genetic diversity of clinical and environmental Mucorales isolates obtained from an investigation of mucormycosis cases among solid organ transplant recipients.</title>
        <authorList>
            <person name="Nguyen M.H."/>
            <person name="Kaul D."/>
            <person name="Muto C."/>
            <person name="Cheng S.J."/>
            <person name="Richter R.A."/>
            <person name="Bruno V.M."/>
            <person name="Liu G."/>
            <person name="Beyhan S."/>
            <person name="Sundermann A.J."/>
            <person name="Mounaud S."/>
            <person name="Pasculle A.W."/>
            <person name="Nierman W.C."/>
            <person name="Driscoll E."/>
            <person name="Cumbie R."/>
            <person name="Clancy C.J."/>
            <person name="Dupont C.L."/>
        </authorList>
    </citation>
    <scope>NUCLEOTIDE SEQUENCE</scope>
    <source>
        <strain evidence="15">GL11</strain>
    </source>
</reference>
<evidence type="ECO:0000256" key="3">
    <source>
        <dbReference type="ARBA" id="ARBA00022527"/>
    </source>
</evidence>
<accession>A0A9P6X4U4</accession>
<dbReference type="GO" id="GO:0004674">
    <property type="term" value="F:protein serine/threonine kinase activity"/>
    <property type="evidence" value="ECO:0007669"/>
    <property type="project" value="UniProtKB-KW"/>
</dbReference>
<dbReference type="PROSITE" id="PS51190">
    <property type="entry name" value="FATC"/>
    <property type="match status" value="1"/>
</dbReference>
<dbReference type="Pfam" id="PF00454">
    <property type="entry name" value="PI3_PI4_kinase"/>
    <property type="match status" value="1"/>
</dbReference>
<feature type="compositionally biased region" description="Acidic residues" evidence="11">
    <location>
        <begin position="2101"/>
        <end position="2113"/>
    </location>
</feature>
<dbReference type="InterPro" id="IPR003152">
    <property type="entry name" value="FATC_dom"/>
</dbReference>
<dbReference type="GO" id="GO:0035556">
    <property type="term" value="P:intracellular signal transduction"/>
    <property type="evidence" value="ECO:0007669"/>
    <property type="project" value="UniProtKB-ARBA"/>
</dbReference>
<dbReference type="PANTHER" id="PTHR11139">
    <property type="entry name" value="ATAXIA TELANGIECTASIA MUTATED ATM -RELATED"/>
    <property type="match status" value="1"/>
</dbReference>
<dbReference type="EC" id="2.7.11.1" evidence="2"/>
<keyword evidence="7" id="KW-0067">ATP-binding</keyword>
<dbReference type="Pfam" id="PF15785">
    <property type="entry name" value="SMG1"/>
    <property type="match status" value="1"/>
</dbReference>
<feature type="region of interest" description="Disordered" evidence="11">
    <location>
        <begin position="2247"/>
        <end position="2289"/>
    </location>
</feature>
<dbReference type="InterPro" id="IPR014009">
    <property type="entry name" value="PIK_FAT"/>
</dbReference>
<keyword evidence="4" id="KW-0808">Transferase</keyword>
<dbReference type="EMBL" id="JAANQT010001424">
    <property type="protein sequence ID" value="KAG1305211.1"/>
    <property type="molecule type" value="Genomic_DNA"/>
</dbReference>
<keyword evidence="3" id="KW-0723">Serine/threonine-protein kinase</keyword>
<evidence type="ECO:0000259" key="13">
    <source>
        <dbReference type="PROSITE" id="PS51189"/>
    </source>
</evidence>
<feature type="domain" description="FATC" evidence="14">
    <location>
        <begin position="2316"/>
        <end position="2348"/>
    </location>
</feature>
<comment type="catalytic activity">
    <reaction evidence="10">
        <text>L-seryl-[protein] + ATP = O-phospho-L-seryl-[protein] + ADP + H(+)</text>
        <dbReference type="Rhea" id="RHEA:17989"/>
        <dbReference type="Rhea" id="RHEA-COMP:9863"/>
        <dbReference type="Rhea" id="RHEA-COMP:11604"/>
        <dbReference type="ChEBI" id="CHEBI:15378"/>
        <dbReference type="ChEBI" id="CHEBI:29999"/>
        <dbReference type="ChEBI" id="CHEBI:30616"/>
        <dbReference type="ChEBI" id="CHEBI:83421"/>
        <dbReference type="ChEBI" id="CHEBI:456216"/>
        <dbReference type="EC" id="2.7.11.1"/>
    </reaction>
</comment>
<comment type="catalytic activity">
    <reaction evidence="9">
        <text>L-threonyl-[protein] + ATP = O-phospho-L-threonyl-[protein] + ADP + H(+)</text>
        <dbReference type="Rhea" id="RHEA:46608"/>
        <dbReference type="Rhea" id="RHEA-COMP:11060"/>
        <dbReference type="Rhea" id="RHEA-COMP:11605"/>
        <dbReference type="ChEBI" id="CHEBI:15378"/>
        <dbReference type="ChEBI" id="CHEBI:30013"/>
        <dbReference type="ChEBI" id="CHEBI:30616"/>
        <dbReference type="ChEBI" id="CHEBI:61977"/>
        <dbReference type="ChEBI" id="CHEBI:456216"/>
        <dbReference type="EC" id="2.7.11.1"/>
    </reaction>
</comment>
<keyword evidence="5" id="KW-0547">Nucleotide-binding</keyword>
<dbReference type="GO" id="GO:0000184">
    <property type="term" value="P:nuclear-transcribed mRNA catabolic process, nonsense-mediated decay"/>
    <property type="evidence" value="ECO:0007669"/>
    <property type="project" value="UniProtKB-KW"/>
</dbReference>
<dbReference type="CDD" id="cd05170">
    <property type="entry name" value="PIKKc_SMG1"/>
    <property type="match status" value="1"/>
</dbReference>
<dbReference type="InterPro" id="IPR039414">
    <property type="entry name" value="SMG1_PIKKc"/>
</dbReference>
<dbReference type="SMART" id="SM00146">
    <property type="entry name" value="PI3Kc"/>
    <property type="match status" value="1"/>
</dbReference>
<evidence type="ECO:0000256" key="1">
    <source>
        <dbReference type="ARBA" id="ARBA00011031"/>
    </source>
</evidence>
<dbReference type="InterPro" id="IPR018936">
    <property type="entry name" value="PI3/4_kinase_CS"/>
</dbReference>
<dbReference type="Proteomes" id="UP000716291">
    <property type="component" value="Unassembled WGS sequence"/>
</dbReference>
<feature type="compositionally biased region" description="Acidic residues" evidence="11">
    <location>
        <begin position="2267"/>
        <end position="2279"/>
    </location>
</feature>
<evidence type="ECO:0000256" key="2">
    <source>
        <dbReference type="ARBA" id="ARBA00012513"/>
    </source>
</evidence>
<comment type="similarity">
    <text evidence="1">Belongs to the PI3/PI4-kinase family.</text>
</comment>